<proteinExistence type="predicted"/>
<dbReference type="InterPro" id="IPR000408">
    <property type="entry name" value="Reg_chr_condens"/>
</dbReference>
<dbReference type="AlphaFoldDB" id="A0A812LHS4"/>
<accession>A0A812LHS4</accession>
<keyword evidence="3" id="KW-1185">Reference proteome</keyword>
<dbReference type="OrthoDB" id="445002at2759"/>
<dbReference type="GO" id="GO:0005737">
    <property type="term" value="C:cytoplasm"/>
    <property type="evidence" value="ECO:0007669"/>
    <property type="project" value="TreeGrafter"/>
</dbReference>
<feature type="region of interest" description="Disordered" evidence="1">
    <location>
        <begin position="343"/>
        <end position="363"/>
    </location>
</feature>
<dbReference type="Gene3D" id="2.130.10.30">
    <property type="entry name" value="Regulator of chromosome condensation 1/beta-lactamase-inhibitor protein II"/>
    <property type="match status" value="1"/>
</dbReference>
<evidence type="ECO:0000313" key="3">
    <source>
        <dbReference type="Proteomes" id="UP000649617"/>
    </source>
</evidence>
<dbReference type="Pfam" id="PF13540">
    <property type="entry name" value="RCC1_2"/>
    <property type="match status" value="2"/>
</dbReference>
<name>A0A812LHS4_SYMPI</name>
<reference evidence="2" key="1">
    <citation type="submission" date="2021-02" db="EMBL/GenBank/DDBJ databases">
        <authorList>
            <person name="Dougan E. K."/>
            <person name="Rhodes N."/>
            <person name="Thang M."/>
            <person name="Chan C."/>
        </authorList>
    </citation>
    <scope>NUCLEOTIDE SEQUENCE</scope>
</reference>
<dbReference type="PANTHER" id="PTHR45982">
    <property type="entry name" value="REGULATOR OF CHROMOSOME CONDENSATION"/>
    <property type="match status" value="1"/>
</dbReference>
<protein>
    <submittedName>
        <fullName evidence="2">Glo-4 protein</fullName>
    </submittedName>
</protein>
<dbReference type="GO" id="GO:0005085">
    <property type="term" value="F:guanyl-nucleotide exchange factor activity"/>
    <property type="evidence" value="ECO:0007669"/>
    <property type="project" value="TreeGrafter"/>
</dbReference>
<dbReference type="InterPro" id="IPR009091">
    <property type="entry name" value="RCC1/BLIP-II"/>
</dbReference>
<evidence type="ECO:0000313" key="2">
    <source>
        <dbReference type="EMBL" id="CAE7246356.1"/>
    </source>
</evidence>
<dbReference type="InterPro" id="IPR051553">
    <property type="entry name" value="Ran_GTPase-activating"/>
</dbReference>
<evidence type="ECO:0000256" key="1">
    <source>
        <dbReference type="SAM" id="MobiDB-lite"/>
    </source>
</evidence>
<dbReference type="PROSITE" id="PS00626">
    <property type="entry name" value="RCC1_2"/>
    <property type="match status" value="2"/>
</dbReference>
<comment type="caution">
    <text evidence="2">The sequence shown here is derived from an EMBL/GenBank/DDBJ whole genome shotgun (WGS) entry which is preliminary data.</text>
</comment>
<dbReference type="EMBL" id="CAJNIZ010005980">
    <property type="protein sequence ID" value="CAE7246356.1"/>
    <property type="molecule type" value="Genomic_DNA"/>
</dbReference>
<dbReference type="Proteomes" id="UP000649617">
    <property type="component" value="Unassembled WGS sequence"/>
</dbReference>
<organism evidence="2 3">
    <name type="scientific">Symbiodinium pilosum</name>
    <name type="common">Dinoflagellate</name>
    <dbReference type="NCBI Taxonomy" id="2952"/>
    <lineage>
        <taxon>Eukaryota</taxon>
        <taxon>Sar</taxon>
        <taxon>Alveolata</taxon>
        <taxon>Dinophyceae</taxon>
        <taxon>Suessiales</taxon>
        <taxon>Symbiodiniaceae</taxon>
        <taxon>Symbiodinium</taxon>
    </lineage>
</organism>
<gene>
    <name evidence="2" type="primary">glo-4</name>
    <name evidence="2" type="ORF">SPIL2461_LOCUS4527</name>
</gene>
<dbReference type="PANTHER" id="PTHR45982:SF1">
    <property type="entry name" value="REGULATOR OF CHROMOSOME CONDENSATION"/>
    <property type="match status" value="1"/>
</dbReference>
<dbReference type="SUPFAM" id="SSF50985">
    <property type="entry name" value="RCC1/BLIP-II"/>
    <property type="match status" value="1"/>
</dbReference>
<sequence>MPMGNVRCQSCQTICGTPRLPQDVATRFCCEAMGKQLHLEQMNMVPVLSAPLRYTSAAAGNWHTVLLRNDGEAVAFGRRTEGQCNVPALTVAGLVQSKLCNADTKEASVQAGSPSPVRRLGRARRQLQPALKLAARELRYVAVAAGAFHTLLLRSDGVAVSSGSYKSLGLIPKLPAGVKYVDVAANLEHTLLLRNDGHVIACGPDDGSERQQIPLLEVGKKYVAIAAGAHHSVLLRCDGAVVACGHNGDGRCEVPPLPQKAHYTFVAAGLRHTVVWRSDGIALAFGSSSLPAGSQRVQAGPCDIPHEAAAAAQRFPNRNGQIRQQLSRNARICSASTEAAVNLDSKKPKKESPFVLEGGLGLH</sequence>